<evidence type="ECO:0000313" key="2">
    <source>
        <dbReference type="EMBL" id="MDI3403167.1"/>
    </source>
</evidence>
<feature type="compositionally biased region" description="Basic and acidic residues" evidence="1">
    <location>
        <begin position="1"/>
        <end position="11"/>
    </location>
</feature>
<name>A0ABT6S503_9ACTN</name>
<dbReference type="EMBL" id="JASCIQ010000004">
    <property type="protein sequence ID" value="MDI3403167.1"/>
    <property type="molecule type" value="Genomic_DNA"/>
</dbReference>
<gene>
    <name evidence="2" type="ORF">QIS96_04910</name>
</gene>
<protein>
    <submittedName>
        <fullName evidence="2">Uncharacterized protein</fullName>
    </submittedName>
</protein>
<comment type="caution">
    <text evidence="2">The sequence shown here is derived from an EMBL/GenBank/DDBJ whole genome shotgun (WGS) entry which is preliminary data.</text>
</comment>
<sequence>MEADLLHHDLRPGPQVSGVGRLGADLGGGRRGSTGRLRGGPLLVVAGGDLSAPGEKQLLQGIAFSGRRLPLVDDGQAQALGGAARPR</sequence>
<feature type="region of interest" description="Disordered" evidence="1">
    <location>
        <begin position="1"/>
        <end position="38"/>
    </location>
</feature>
<organism evidence="2 3">
    <name type="scientific">Streptomyces cavernicola</name>
    <dbReference type="NCBI Taxonomy" id="3043613"/>
    <lineage>
        <taxon>Bacteria</taxon>
        <taxon>Bacillati</taxon>
        <taxon>Actinomycetota</taxon>
        <taxon>Actinomycetes</taxon>
        <taxon>Kitasatosporales</taxon>
        <taxon>Streptomycetaceae</taxon>
        <taxon>Streptomyces</taxon>
    </lineage>
</organism>
<evidence type="ECO:0000256" key="1">
    <source>
        <dbReference type="SAM" id="MobiDB-lite"/>
    </source>
</evidence>
<dbReference type="Proteomes" id="UP001223978">
    <property type="component" value="Unassembled WGS sequence"/>
</dbReference>
<proteinExistence type="predicted"/>
<accession>A0ABT6S503</accession>
<keyword evidence="3" id="KW-1185">Reference proteome</keyword>
<dbReference type="RefSeq" id="WP_282541121.1">
    <property type="nucleotide sequence ID" value="NZ_JASCIQ010000004.1"/>
</dbReference>
<evidence type="ECO:0000313" key="3">
    <source>
        <dbReference type="Proteomes" id="UP001223978"/>
    </source>
</evidence>
<reference evidence="2 3" key="1">
    <citation type="submission" date="2023-05" db="EMBL/GenBank/DDBJ databases">
        <title>Draft genome sequence of Streptomyces sp. B-S-A6 isolated from a cave soil in Thailand.</title>
        <authorList>
            <person name="Chamroensaksri N."/>
            <person name="Muangham S."/>
        </authorList>
    </citation>
    <scope>NUCLEOTIDE SEQUENCE [LARGE SCALE GENOMIC DNA]</scope>
    <source>
        <strain evidence="2 3">B-S-A6</strain>
    </source>
</reference>